<proteinExistence type="predicted"/>
<gene>
    <name evidence="1" type="ORF">PsorP6_003120</name>
</gene>
<accession>A0ACC0VPL6</accession>
<organism evidence="1 2">
    <name type="scientific">Peronosclerospora sorghi</name>
    <dbReference type="NCBI Taxonomy" id="230839"/>
    <lineage>
        <taxon>Eukaryota</taxon>
        <taxon>Sar</taxon>
        <taxon>Stramenopiles</taxon>
        <taxon>Oomycota</taxon>
        <taxon>Peronosporomycetes</taxon>
        <taxon>Peronosporales</taxon>
        <taxon>Peronosporaceae</taxon>
        <taxon>Peronosclerospora</taxon>
    </lineage>
</organism>
<protein>
    <submittedName>
        <fullName evidence="1">Uncharacterized protein</fullName>
    </submittedName>
</protein>
<dbReference type="Proteomes" id="UP001163321">
    <property type="component" value="Chromosome 8"/>
</dbReference>
<evidence type="ECO:0000313" key="2">
    <source>
        <dbReference type="Proteomes" id="UP001163321"/>
    </source>
</evidence>
<keyword evidence="2" id="KW-1185">Reference proteome</keyword>
<sequence length="230" mass="26107">MIKRVLFVLVLTVSAASRALPTATIDETSEEAVTIVDDRSLTHGESKRLLRVRGKKTDILDEERVGSPPRQMAPIVKLISAIRETHRGNLATFKPELRQPLTLDKLFIIWGIDASRVKETLNVFENQELHDRYKEKLFNMAVGDVYFDTKRPFLEGAVAASYEDILEDALVQYEKQFKDAGVDFNQVGALARYMYHHEPSKPDFSVIVEMALGRVVLSKWRSEHLPAVTP</sequence>
<dbReference type="EMBL" id="CM047587">
    <property type="protein sequence ID" value="KAI9908453.1"/>
    <property type="molecule type" value="Genomic_DNA"/>
</dbReference>
<comment type="caution">
    <text evidence="1">The sequence shown here is derived from an EMBL/GenBank/DDBJ whole genome shotgun (WGS) entry which is preliminary data.</text>
</comment>
<name>A0ACC0VPL6_9STRA</name>
<reference evidence="1 2" key="1">
    <citation type="journal article" date="2022" name="bioRxiv">
        <title>The genome of the oomycete Peronosclerospora sorghi, a cosmopolitan pathogen of maize and sorghum, is inflated with dispersed pseudogenes.</title>
        <authorList>
            <person name="Fletcher K."/>
            <person name="Martin F."/>
            <person name="Isakeit T."/>
            <person name="Cavanaugh K."/>
            <person name="Magill C."/>
            <person name="Michelmore R."/>
        </authorList>
    </citation>
    <scope>NUCLEOTIDE SEQUENCE [LARGE SCALE GENOMIC DNA]</scope>
    <source>
        <strain evidence="1">P6</strain>
    </source>
</reference>
<evidence type="ECO:0000313" key="1">
    <source>
        <dbReference type="EMBL" id="KAI9908453.1"/>
    </source>
</evidence>